<protein>
    <submittedName>
        <fullName evidence="2">Uncharacterized protein</fullName>
    </submittedName>
</protein>
<feature type="signal peptide" evidence="1">
    <location>
        <begin position="1"/>
        <end position="23"/>
    </location>
</feature>
<dbReference type="PROSITE" id="PS51257">
    <property type="entry name" value="PROKAR_LIPOPROTEIN"/>
    <property type="match status" value="1"/>
</dbReference>
<proteinExistence type="predicted"/>
<evidence type="ECO:0000313" key="2">
    <source>
        <dbReference type="EMBL" id="GAA3983055.1"/>
    </source>
</evidence>
<keyword evidence="1" id="KW-0732">Signal</keyword>
<dbReference type="Proteomes" id="UP001500742">
    <property type="component" value="Unassembled WGS sequence"/>
</dbReference>
<dbReference type="RefSeq" id="WP_259090183.1">
    <property type="nucleotide sequence ID" value="NZ_BAAAZC010000027.1"/>
</dbReference>
<gene>
    <name evidence="2" type="ORF">GCM10022210_38320</name>
</gene>
<accession>A0ABP7QJW5</accession>
<evidence type="ECO:0000313" key="3">
    <source>
        <dbReference type="Proteomes" id="UP001500742"/>
    </source>
</evidence>
<evidence type="ECO:0000256" key="1">
    <source>
        <dbReference type="SAM" id="SignalP"/>
    </source>
</evidence>
<dbReference type="EMBL" id="BAAAZC010000027">
    <property type="protein sequence ID" value="GAA3983055.1"/>
    <property type="molecule type" value="Genomic_DNA"/>
</dbReference>
<sequence>MKISKPALVVLLAPVILSSVMLTSCNFSKGTKRDLLTGLSFSYNGFIVQDVLLIDPANKRMTDNKVQINTRIAIVALGLNNYGLKDGKVFPGMMLLVTDKKGTVILKADDLFAGDQGHPPAEATELRGDITVAKPMVAGQTYHVKARIWDKVKADNEVNIETDLVVQ</sequence>
<keyword evidence="3" id="KW-1185">Reference proteome</keyword>
<organism evidence="2 3">
    <name type="scientific">Mucilaginibacter dorajii</name>
    <dbReference type="NCBI Taxonomy" id="692994"/>
    <lineage>
        <taxon>Bacteria</taxon>
        <taxon>Pseudomonadati</taxon>
        <taxon>Bacteroidota</taxon>
        <taxon>Sphingobacteriia</taxon>
        <taxon>Sphingobacteriales</taxon>
        <taxon>Sphingobacteriaceae</taxon>
        <taxon>Mucilaginibacter</taxon>
    </lineage>
</organism>
<comment type="caution">
    <text evidence="2">The sequence shown here is derived from an EMBL/GenBank/DDBJ whole genome shotgun (WGS) entry which is preliminary data.</text>
</comment>
<name>A0ABP7QJW5_9SPHI</name>
<reference evidence="3" key="1">
    <citation type="journal article" date="2019" name="Int. J. Syst. Evol. Microbiol.">
        <title>The Global Catalogue of Microorganisms (GCM) 10K type strain sequencing project: providing services to taxonomists for standard genome sequencing and annotation.</title>
        <authorList>
            <consortium name="The Broad Institute Genomics Platform"/>
            <consortium name="The Broad Institute Genome Sequencing Center for Infectious Disease"/>
            <person name="Wu L."/>
            <person name="Ma J."/>
        </authorList>
    </citation>
    <scope>NUCLEOTIDE SEQUENCE [LARGE SCALE GENOMIC DNA]</scope>
    <source>
        <strain evidence="3">JCM 16601</strain>
    </source>
</reference>
<feature type="chain" id="PRO_5046570974" evidence="1">
    <location>
        <begin position="24"/>
        <end position="167"/>
    </location>
</feature>